<dbReference type="Proteomes" id="UP000076038">
    <property type="component" value="Chromosome"/>
</dbReference>
<feature type="transmembrane region" description="Helical" evidence="10">
    <location>
        <begin position="223"/>
        <end position="240"/>
    </location>
</feature>
<organism evidence="12 13">
    <name type="scientific">Rhodococcoides fascians</name>
    <name type="common">Rhodococcus fascians</name>
    <dbReference type="NCBI Taxonomy" id="1828"/>
    <lineage>
        <taxon>Bacteria</taxon>
        <taxon>Bacillati</taxon>
        <taxon>Actinomycetota</taxon>
        <taxon>Actinomycetes</taxon>
        <taxon>Mycobacteriales</taxon>
        <taxon>Nocardiaceae</taxon>
        <taxon>Rhodococcoides</taxon>
    </lineage>
</organism>
<evidence type="ECO:0000259" key="11">
    <source>
        <dbReference type="Pfam" id="PF03600"/>
    </source>
</evidence>
<dbReference type="PRINTS" id="PR00758">
    <property type="entry name" value="ARSENICPUMP"/>
</dbReference>
<feature type="transmembrane region" description="Helical" evidence="10">
    <location>
        <begin position="100"/>
        <end position="130"/>
    </location>
</feature>
<keyword evidence="9 10" id="KW-0472">Membrane</keyword>
<comment type="similarity">
    <text evidence="2">Belongs to the ArsB family.</text>
</comment>
<protein>
    <submittedName>
        <fullName evidence="12">Arsenical pump membrane protein</fullName>
    </submittedName>
</protein>
<comment type="similarity">
    <text evidence="3">Belongs to the CitM (TC 2.A.11) transporter family.</text>
</comment>
<name>A0A143QRU4_RHOFA</name>
<dbReference type="Pfam" id="PF03600">
    <property type="entry name" value="CitMHS"/>
    <property type="match status" value="1"/>
</dbReference>
<evidence type="ECO:0000313" key="13">
    <source>
        <dbReference type="Proteomes" id="UP000076038"/>
    </source>
</evidence>
<feature type="domain" description="Citrate transporter-like" evidence="11">
    <location>
        <begin position="15"/>
        <end position="357"/>
    </location>
</feature>
<dbReference type="InterPro" id="IPR004680">
    <property type="entry name" value="Cit_transptr-like_dom"/>
</dbReference>
<dbReference type="KEGG" id="rhs:A3Q41_04383"/>
<dbReference type="InterPro" id="IPR000802">
    <property type="entry name" value="Arsenical_pump_ArsB"/>
</dbReference>
<evidence type="ECO:0000256" key="6">
    <source>
        <dbReference type="ARBA" id="ARBA00022692"/>
    </source>
</evidence>
<reference evidence="13" key="2">
    <citation type="submission" date="2016-04" db="EMBL/GenBank/DDBJ databases">
        <title>Complete Genome and Plasmid Sequences for Rhodococcus fascians D188 and Draft Sequences for Rhodococcus spp. Isolates PBTS 1 and PBTS 2.</title>
        <authorList>
            <person name="Stamer R."/>
            <person name="Vereecke D."/>
            <person name="Zhang Y."/>
            <person name="Schilkey F."/>
            <person name="Devitt N."/>
            <person name="Randall J."/>
        </authorList>
    </citation>
    <scope>NUCLEOTIDE SEQUENCE [LARGE SCALE GENOMIC DNA]</scope>
    <source>
        <strain evidence="13">PBTS2</strain>
    </source>
</reference>
<dbReference type="EMBL" id="CP015220">
    <property type="protein sequence ID" value="AMY25659.1"/>
    <property type="molecule type" value="Genomic_DNA"/>
</dbReference>
<evidence type="ECO:0000256" key="8">
    <source>
        <dbReference type="ARBA" id="ARBA00022989"/>
    </source>
</evidence>
<feature type="transmembrane region" description="Helical" evidence="10">
    <location>
        <begin position="336"/>
        <end position="357"/>
    </location>
</feature>
<keyword evidence="5" id="KW-1003">Cell membrane</keyword>
<keyword evidence="13" id="KW-1185">Reference proteome</keyword>
<evidence type="ECO:0000256" key="7">
    <source>
        <dbReference type="ARBA" id="ARBA00022849"/>
    </source>
</evidence>
<feature type="transmembrane region" description="Helical" evidence="10">
    <location>
        <begin position="310"/>
        <end position="329"/>
    </location>
</feature>
<keyword evidence="6 10" id="KW-0812">Transmembrane</keyword>
<keyword evidence="4" id="KW-0813">Transport</keyword>
<evidence type="ECO:0000256" key="1">
    <source>
        <dbReference type="ARBA" id="ARBA00004651"/>
    </source>
</evidence>
<feature type="transmembrane region" description="Helical" evidence="10">
    <location>
        <begin position="391"/>
        <end position="414"/>
    </location>
</feature>
<evidence type="ECO:0000256" key="4">
    <source>
        <dbReference type="ARBA" id="ARBA00022448"/>
    </source>
</evidence>
<dbReference type="PATRIC" id="fig|1653479.3.peg.4439"/>
<dbReference type="OrthoDB" id="3284414at2"/>
<evidence type="ECO:0000256" key="9">
    <source>
        <dbReference type="ARBA" id="ARBA00023136"/>
    </source>
</evidence>
<keyword evidence="7" id="KW-0059">Arsenical resistance</keyword>
<accession>A0A143QRU4</accession>
<dbReference type="PANTHER" id="PTHR43302:SF5">
    <property type="entry name" value="TRANSPORTER ARSB-RELATED"/>
    <property type="match status" value="1"/>
</dbReference>
<comment type="subcellular location">
    <subcellularLocation>
        <location evidence="1">Cell membrane</location>
        <topology evidence="1">Multi-pass membrane protein</topology>
    </subcellularLocation>
</comment>
<dbReference type="PANTHER" id="PTHR43302">
    <property type="entry name" value="TRANSPORTER ARSB-RELATED"/>
    <property type="match status" value="1"/>
</dbReference>
<evidence type="ECO:0000256" key="3">
    <source>
        <dbReference type="ARBA" id="ARBA00009843"/>
    </source>
</evidence>
<evidence type="ECO:0000256" key="5">
    <source>
        <dbReference type="ARBA" id="ARBA00022475"/>
    </source>
</evidence>
<sequence length="416" mass="43133">MTVLAAALVAAVLVFAIVRPRGLPEIVAALPAAAVVLLVGLVSLDAAREQVLELAPTVVFLAFILILAHLSDALGVFTWIAARLRRGSKGSPRRLLTLVFAAAAATTAVLSLDATVVLLTPAIIGAARILGMSPRPHSYATAHLSNSASTLLPVSNLTNLLAFAATGLTFLHFTALMALPWIFAVAIELAVFLIFFRKDLTRTAAPTDSATEHSTDDVPAPRSTLVILGATLIGFAVAGLFDIEPFWVAAVGSVAMAIPALRARHTTPRAILRGADLPFCGFVFLLGIVVLGVTTGPIGDWLARILPSDTTFASLLAAAAIAAVASNIVNNLPATLLLLAAFGVDAPPALLLAMVIGVNLGPNLTYVGSLAIMLWRRVASANDEPADLRTFTVLGVITTPLTIVGAVAGLWLALQI</sequence>
<feature type="transmembrane region" description="Helical" evidence="10">
    <location>
        <begin position="246"/>
        <end position="263"/>
    </location>
</feature>
<keyword evidence="8 10" id="KW-1133">Transmembrane helix</keyword>
<evidence type="ECO:0000256" key="10">
    <source>
        <dbReference type="SAM" id="Phobius"/>
    </source>
</evidence>
<gene>
    <name evidence="12" type="primary">arsB</name>
    <name evidence="12" type="ORF">A3Q41_04383</name>
</gene>
<proteinExistence type="inferred from homology"/>
<dbReference type="GO" id="GO:0015105">
    <property type="term" value="F:arsenite transmembrane transporter activity"/>
    <property type="evidence" value="ECO:0007669"/>
    <property type="project" value="InterPro"/>
</dbReference>
<feature type="transmembrane region" description="Helical" evidence="10">
    <location>
        <begin position="275"/>
        <end position="298"/>
    </location>
</feature>
<dbReference type="RefSeq" id="WP_063216723.1">
    <property type="nucleotide sequence ID" value="NZ_CP015220.1"/>
</dbReference>
<evidence type="ECO:0000313" key="12">
    <source>
        <dbReference type="EMBL" id="AMY25659.1"/>
    </source>
</evidence>
<dbReference type="GO" id="GO:0005886">
    <property type="term" value="C:plasma membrane"/>
    <property type="evidence" value="ECO:0007669"/>
    <property type="project" value="UniProtKB-SubCell"/>
</dbReference>
<reference evidence="12 13" key="1">
    <citation type="journal article" date="2016" name="Genome Announc.">
        <title>Complete Genome and Plasmid Sequences for Rhodococcus fascians D188 and Draft Sequences for Rhodococcus Isolates PBTS 1 and PBTS 2.</title>
        <authorList>
            <person name="Stamler R.A."/>
            <person name="Vereecke D."/>
            <person name="Zhang Y."/>
            <person name="Schilkey F."/>
            <person name="Devitt N."/>
            <person name="Randall J.J."/>
        </authorList>
    </citation>
    <scope>NUCLEOTIDE SEQUENCE [LARGE SCALE GENOMIC DNA]</scope>
    <source>
        <strain evidence="12 13">PBTS2</strain>
    </source>
</reference>
<dbReference type="GO" id="GO:0046685">
    <property type="term" value="P:response to arsenic-containing substance"/>
    <property type="evidence" value="ECO:0007669"/>
    <property type="project" value="UniProtKB-KW"/>
</dbReference>
<dbReference type="AlphaFoldDB" id="A0A143QRU4"/>
<feature type="transmembrane region" description="Helical" evidence="10">
    <location>
        <begin position="26"/>
        <end position="46"/>
    </location>
</feature>
<feature type="transmembrane region" description="Helical" evidence="10">
    <location>
        <begin position="178"/>
        <end position="196"/>
    </location>
</feature>
<feature type="transmembrane region" description="Helical" evidence="10">
    <location>
        <begin position="58"/>
        <end position="80"/>
    </location>
</feature>
<evidence type="ECO:0000256" key="2">
    <source>
        <dbReference type="ARBA" id="ARBA00006433"/>
    </source>
</evidence>